<evidence type="ECO:0000313" key="2">
    <source>
        <dbReference type="Proteomes" id="UP000501325"/>
    </source>
</evidence>
<dbReference type="Proteomes" id="UP000501325">
    <property type="component" value="Chromosome"/>
</dbReference>
<accession>A0AB37E3H8</accession>
<organism evidence="1 2">
    <name type="scientific">Brevundimonas mediterranea</name>
    <dbReference type="NCBI Taxonomy" id="74329"/>
    <lineage>
        <taxon>Bacteria</taxon>
        <taxon>Pseudomonadati</taxon>
        <taxon>Pseudomonadota</taxon>
        <taxon>Alphaproteobacteria</taxon>
        <taxon>Caulobacterales</taxon>
        <taxon>Caulobacteraceae</taxon>
        <taxon>Brevundimonas</taxon>
    </lineage>
</organism>
<gene>
    <name evidence="1" type="ORF">GYM46_01315</name>
</gene>
<name>A0AB37E3H8_9CAUL</name>
<reference evidence="1 2" key="1">
    <citation type="submission" date="2020-01" db="EMBL/GenBank/DDBJ databases">
        <authorList>
            <person name="Wang S."/>
        </authorList>
    </citation>
    <scope>NUCLEOTIDE SEQUENCE [LARGE SCALE GENOMIC DNA]</scope>
    <source>
        <strain evidence="1 2">D151-2-6</strain>
    </source>
</reference>
<dbReference type="RefSeq" id="WP_155988122.1">
    <property type="nucleotide sequence ID" value="NZ_CP048751.1"/>
</dbReference>
<dbReference type="AlphaFoldDB" id="A0AB37E3H8"/>
<proteinExistence type="predicted"/>
<protein>
    <submittedName>
        <fullName evidence="1">Uncharacterized protein</fullName>
    </submittedName>
</protein>
<dbReference type="EMBL" id="CP048751">
    <property type="protein sequence ID" value="QIH71734.1"/>
    <property type="molecule type" value="Genomic_DNA"/>
</dbReference>
<evidence type="ECO:0000313" key="1">
    <source>
        <dbReference type="EMBL" id="QIH71734.1"/>
    </source>
</evidence>
<dbReference type="KEGG" id="bmed:GYM46_01315"/>
<sequence>MIIATMLFAVYQSEPPTAARPEPAVCELSERDLTTGSRLWCPAELRRQVPQSLMTTMPIDGIGKGWALLKCDLGEGGVTTACSLVAESEPGSSFGAWATRVQLRATAQGTDGSFPPAGDSYYAFARWEVR</sequence>